<evidence type="ECO:0000256" key="3">
    <source>
        <dbReference type="ARBA" id="ARBA00022679"/>
    </source>
</evidence>
<sequence>MASSKVESNNFHFMLTTTTTTTNNNNSFFSRWIASSRSSQRARSFQTYAYVGTDSSLIYRFALGPLASFLVRFCIPRWVAPNCITLIGLVIGLSSQIAILFTTCGNLSAVASEVAARDPSCAPPPFLFAYDAVALLAYQTLDNMDGKQARRTKTSSPLGLLLDHGCDALHASLGAIAASLVFQCTPWGMFAKFGATVLPFYMCTWEERHTGSFTLPIINGPTEGLIVLASLKALTAFVGPTWWTQPEPWLNNHEPRNVLVAISITSATITAIASVHRVYAEACKGSLATLVSRMADLIPMLVALAVPATYLSLLPADVQQGGVAHVPWAATTALAFAATGLCMCRLVSGLLLRHACADKPFAQTPVERAMEGGAMLSLASFVAIVLGASCIAGGDVSLAWTMGATPALSILVHLFFGCCVVGYIAMVRGIITEACDVLGVKLLRIPYDAKQE</sequence>
<dbReference type="PIRSF" id="PIRSF015665">
    <property type="entry name" value="CHOPT"/>
    <property type="match status" value="1"/>
</dbReference>
<organism evidence="7 8">
    <name type="scientific">Pycnococcus provasolii</name>
    <dbReference type="NCBI Taxonomy" id="41880"/>
    <lineage>
        <taxon>Eukaryota</taxon>
        <taxon>Viridiplantae</taxon>
        <taxon>Chlorophyta</taxon>
        <taxon>Pseudoscourfieldiophyceae</taxon>
        <taxon>Pseudoscourfieldiales</taxon>
        <taxon>Pycnococcaceae</taxon>
        <taxon>Pycnococcus</taxon>
    </lineage>
</organism>
<evidence type="ECO:0000313" key="7">
    <source>
        <dbReference type="EMBL" id="GHP10760.1"/>
    </source>
</evidence>
<dbReference type="GO" id="GO:0016780">
    <property type="term" value="F:phosphotransferase activity, for other substituted phosphate groups"/>
    <property type="evidence" value="ECO:0007669"/>
    <property type="project" value="InterPro"/>
</dbReference>
<keyword evidence="6" id="KW-1133">Transmembrane helix</keyword>
<evidence type="ECO:0000256" key="4">
    <source>
        <dbReference type="ARBA" id="ARBA00023136"/>
    </source>
</evidence>
<dbReference type="InterPro" id="IPR000462">
    <property type="entry name" value="CDP-OH_P_trans"/>
</dbReference>
<dbReference type="Gene3D" id="1.20.120.1760">
    <property type="match status" value="1"/>
</dbReference>
<proteinExistence type="inferred from homology"/>
<evidence type="ECO:0000313" key="8">
    <source>
        <dbReference type="Proteomes" id="UP000660262"/>
    </source>
</evidence>
<accession>A0A830HY80</accession>
<dbReference type="GO" id="GO:0008654">
    <property type="term" value="P:phospholipid biosynthetic process"/>
    <property type="evidence" value="ECO:0007669"/>
    <property type="project" value="InterPro"/>
</dbReference>
<dbReference type="Pfam" id="PF01066">
    <property type="entry name" value="CDP-OH_P_transf"/>
    <property type="match status" value="1"/>
</dbReference>
<feature type="transmembrane region" description="Helical" evidence="6">
    <location>
        <begin position="225"/>
        <end position="243"/>
    </location>
</feature>
<protein>
    <submittedName>
        <fullName evidence="7">CDP-alcohol phosphatidyltransferase</fullName>
    </submittedName>
</protein>
<dbReference type="GO" id="GO:0016020">
    <property type="term" value="C:membrane"/>
    <property type="evidence" value="ECO:0007669"/>
    <property type="project" value="UniProtKB-SubCell"/>
</dbReference>
<dbReference type="PROSITE" id="PS00379">
    <property type="entry name" value="CDP_ALCOHOL_P_TRANSF"/>
    <property type="match status" value="1"/>
</dbReference>
<keyword evidence="3 5" id="KW-0808">Transferase</keyword>
<comment type="subcellular location">
    <subcellularLocation>
        <location evidence="1">Membrane</location>
    </subcellularLocation>
</comment>
<name>A0A830HY80_9CHLO</name>
<evidence type="ECO:0000256" key="1">
    <source>
        <dbReference type="ARBA" id="ARBA00004370"/>
    </source>
</evidence>
<comment type="caution">
    <text evidence="7">The sequence shown here is derived from an EMBL/GenBank/DDBJ whole genome shotgun (WGS) entry which is preliminary data.</text>
</comment>
<dbReference type="Proteomes" id="UP000660262">
    <property type="component" value="Unassembled WGS sequence"/>
</dbReference>
<keyword evidence="8" id="KW-1185">Reference proteome</keyword>
<feature type="transmembrane region" description="Helical" evidence="6">
    <location>
        <begin position="406"/>
        <end position="426"/>
    </location>
</feature>
<feature type="transmembrane region" description="Helical" evidence="6">
    <location>
        <begin position="328"/>
        <end position="352"/>
    </location>
</feature>
<feature type="transmembrane region" description="Helical" evidence="6">
    <location>
        <begin position="258"/>
        <end position="276"/>
    </location>
</feature>
<dbReference type="InterPro" id="IPR043130">
    <property type="entry name" value="CDP-OH_PTrfase_TM_dom"/>
</dbReference>
<evidence type="ECO:0000256" key="5">
    <source>
        <dbReference type="RuleBase" id="RU003750"/>
    </source>
</evidence>
<feature type="transmembrane region" description="Helical" evidence="6">
    <location>
        <begin position="82"/>
        <end position="102"/>
    </location>
</feature>
<comment type="similarity">
    <text evidence="2 5">Belongs to the CDP-alcohol phosphatidyltransferase class-I family.</text>
</comment>
<dbReference type="PANTHER" id="PTHR10414:SF37">
    <property type="entry name" value="BB IN A BOXCAR, ISOFORM C"/>
    <property type="match status" value="1"/>
</dbReference>
<dbReference type="InterPro" id="IPR048254">
    <property type="entry name" value="CDP_ALCOHOL_P_TRANSF_CS"/>
</dbReference>
<keyword evidence="6" id="KW-0812">Transmembrane</keyword>
<feature type="transmembrane region" description="Helical" evidence="6">
    <location>
        <begin position="373"/>
        <end position="394"/>
    </location>
</feature>
<dbReference type="PANTHER" id="PTHR10414">
    <property type="entry name" value="ETHANOLAMINEPHOSPHOTRANSFERASE"/>
    <property type="match status" value="1"/>
</dbReference>
<dbReference type="EMBL" id="BNJQ01000031">
    <property type="protein sequence ID" value="GHP10760.1"/>
    <property type="molecule type" value="Genomic_DNA"/>
</dbReference>
<dbReference type="OrthoDB" id="196717at2759"/>
<feature type="transmembrane region" description="Helical" evidence="6">
    <location>
        <begin position="297"/>
        <end position="316"/>
    </location>
</feature>
<evidence type="ECO:0000256" key="2">
    <source>
        <dbReference type="ARBA" id="ARBA00010441"/>
    </source>
</evidence>
<dbReference type="AlphaFoldDB" id="A0A830HY80"/>
<evidence type="ECO:0000256" key="6">
    <source>
        <dbReference type="SAM" id="Phobius"/>
    </source>
</evidence>
<dbReference type="InterPro" id="IPR014472">
    <property type="entry name" value="CHOPT"/>
</dbReference>
<reference evidence="7" key="1">
    <citation type="submission" date="2020-10" db="EMBL/GenBank/DDBJ databases">
        <title>Unveiling of a novel bifunctional photoreceptor, Dualchrome1, isolated from a cosmopolitan green alga.</title>
        <authorList>
            <person name="Suzuki S."/>
            <person name="Kawachi M."/>
        </authorList>
    </citation>
    <scope>NUCLEOTIDE SEQUENCE</scope>
    <source>
        <strain evidence="7">NIES 2893</strain>
    </source>
</reference>
<gene>
    <name evidence="7" type="ORF">PPROV_000949100</name>
</gene>
<keyword evidence="4 6" id="KW-0472">Membrane</keyword>